<dbReference type="AlphaFoldDB" id="A0A5R9JFN3"/>
<evidence type="ECO:0000259" key="2">
    <source>
        <dbReference type="Pfam" id="PF03886"/>
    </source>
</evidence>
<dbReference type="Gene3D" id="3.40.50.10610">
    <property type="entry name" value="ABC-type transport auxiliary lipoprotein component"/>
    <property type="match status" value="1"/>
</dbReference>
<proteinExistence type="predicted"/>
<comment type="caution">
    <text evidence="3">The sequence shown here is derived from an EMBL/GenBank/DDBJ whole genome shotgun (WGS) entry which is preliminary data.</text>
</comment>
<evidence type="ECO:0000313" key="3">
    <source>
        <dbReference type="EMBL" id="TLU74471.1"/>
    </source>
</evidence>
<reference evidence="3 4" key="1">
    <citation type="submission" date="2019-05" db="EMBL/GenBank/DDBJ databases">
        <authorList>
            <person name="Pankratov T."/>
            <person name="Grouzdev D."/>
        </authorList>
    </citation>
    <scope>NUCLEOTIDE SEQUENCE [LARGE SCALE GENOMIC DNA]</scope>
    <source>
        <strain evidence="3 4">KEBCLARHB70R</strain>
    </source>
</reference>
<evidence type="ECO:0000256" key="1">
    <source>
        <dbReference type="SAM" id="MobiDB-lite"/>
    </source>
</evidence>
<dbReference type="SUPFAM" id="SSF159594">
    <property type="entry name" value="XCC0632-like"/>
    <property type="match status" value="1"/>
</dbReference>
<dbReference type="OrthoDB" id="7346275at2"/>
<accession>A0A5R9JFN3</accession>
<name>A0A5R9JFN3_9PROT</name>
<feature type="domain" description="ABC-type transport auxiliary lipoprotein component" evidence="2">
    <location>
        <begin position="67"/>
        <end position="217"/>
    </location>
</feature>
<sequence length="222" mass="23799">MGATRGYREQPARPVGGGVLAAWPGRGSRPQPAAAADGARTVRGRWLLLAALLAGCAPPVPRLYLIAPPAATLPAVQADTVLEVPRLRIPDYLDTRDIQVRDAGSVLSASPTGRWASRLSDQLTDALVADLQPVHPELQVTRSTLGSSRRERLLVDLDILELSRDGNAVAQARWSLERPGRPDLMMQTRLSLRGDNASDAGVLETLRALMAQLAGRIRFPAG</sequence>
<protein>
    <submittedName>
        <fullName evidence="3">Membrane integrity-associated transporter subunit PqiC</fullName>
    </submittedName>
</protein>
<dbReference type="Proteomes" id="UP000305654">
    <property type="component" value="Unassembled WGS sequence"/>
</dbReference>
<evidence type="ECO:0000313" key="4">
    <source>
        <dbReference type="Proteomes" id="UP000305654"/>
    </source>
</evidence>
<feature type="compositionally biased region" description="Basic and acidic residues" evidence="1">
    <location>
        <begin position="1"/>
        <end position="11"/>
    </location>
</feature>
<dbReference type="InterPro" id="IPR005586">
    <property type="entry name" value="ABC_trans_aux"/>
</dbReference>
<keyword evidence="4" id="KW-1185">Reference proteome</keyword>
<gene>
    <name evidence="3" type="ORF">FE263_04645</name>
</gene>
<dbReference type="EMBL" id="VCDI01000001">
    <property type="protein sequence ID" value="TLU74471.1"/>
    <property type="molecule type" value="Genomic_DNA"/>
</dbReference>
<feature type="region of interest" description="Disordered" evidence="1">
    <location>
        <begin position="1"/>
        <end position="36"/>
    </location>
</feature>
<dbReference type="Pfam" id="PF03886">
    <property type="entry name" value="ABC_trans_aux"/>
    <property type="match status" value="1"/>
</dbReference>
<organism evidence="3 4">
    <name type="scientific">Lichenicoccus roseus</name>
    <dbReference type="NCBI Taxonomy" id="2683649"/>
    <lineage>
        <taxon>Bacteria</taxon>
        <taxon>Pseudomonadati</taxon>
        <taxon>Pseudomonadota</taxon>
        <taxon>Alphaproteobacteria</taxon>
        <taxon>Acetobacterales</taxon>
        <taxon>Acetobacteraceae</taxon>
        <taxon>Lichenicoccus</taxon>
    </lineage>
</organism>